<comment type="caution">
    <text evidence="1">The sequence shown here is derived from an EMBL/GenBank/DDBJ whole genome shotgun (WGS) entry which is preliminary data.</text>
</comment>
<dbReference type="SMART" id="SM00696">
    <property type="entry name" value="DM9"/>
    <property type="match status" value="4"/>
</dbReference>
<dbReference type="EMBL" id="SKCS01000280">
    <property type="protein sequence ID" value="TNN11975.1"/>
    <property type="molecule type" value="Genomic_DNA"/>
</dbReference>
<gene>
    <name evidence="1" type="ORF">EWB00_004219</name>
</gene>
<dbReference type="STRING" id="6182.A0A4Z2D656"/>
<evidence type="ECO:0000313" key="1">
    <source>
        <dbReference type="EMBL" id="TNN11975.1"/>
    </source>
</evidence>
<accession>A0A4Z2D656</accession>
<name>A0A4Z2D656_SCHJA</name>
<dbReference type="Pfam" id="PF11901">
    <property type="entry name" value="DM9"/>
    <property type="match status" value="2"/>
</dbReference>
<dbReference type="OrthoDB" id="2142040at2759"/>
<reference evidence="1 2" key="1">
    <citation type="submission" date="2019-03" db="EMBL/GenBank/DDBJ databases">
        <title>An improved genome assembly of the fluke Schistosoma japonicum.</title>
        <authorList>
            <person name="Hu W."/>
            <person name="Luo F."/>
            <person name="Yin M."/>
            <person name="Mo X."/>
            <person name="Sun C."/>
            <person name="Wu Q."/>
            <person name="Zhu B."/>
            <person name="Xiang M."/>
            <person name="Wang J."/>
            <person name="Wang Y."/>
            <person name="Zhang T."/>
            <person name="Xu B."/>
            <person name="Zheng H."/>
            <person name="Feng Z."/>
        </authorList>
    </citation>
    <scope>NUCLEOTIDE SEQUENCE [LARGE SCALE GENOMIC DNA]</scope>
    <source>
        <strain evidence="1">HuSjv2</strain>
        <tissue evidence="1">Worms</tissue>
    </source>
</reference>
<proteinExistence type="predicted"/>
<organism evidence="1 2">
    <name type="scientific">Schistosoma japonicum</name>
    <name type="common">Blood fluke</name>
    <dbReference type="NCBI Taxonomy" id="6182"/>
    <lineage>
        <taxon>Eukaryota</taxon>
        <taxon>Metazoa</taxon>
        <taxon>Spiralia</taxon>
        <taxon>Lophotrochozoa</taxon>
        <taxon>Platyhelminthes</taxon>
        <taxon>Trematoda</taxon>
        <taxon>Digenea</taxon>
        <taxon>Strigeidida</taxon>
        <taxon>Schistosomatoidea</taxon>
        <taxon>Schistosomatidae</taxon>
        <taxon>Schistosoma</taxon>
    </lineage>
</organism>
<dbReference type="PANTHER" id="PTHR31649:SF1">
    <property type="entry name" value="FARNESOIC ACID O-METHYL TRANSFERASE DOMAIN-CONTAINING PROTEIN"/>
    <property type="match status" value="1"/>
</dbReference>
<dbReference type="PANTHER" id="PTHR31649">
    <property type="entry name" value="AGAP009604-PA"/>
    <property type="match status" value="1"/>
</dbReference>
<keyword evidence="2" id="KW-1185">Reference proteome</keyword>
<dbReference type="Proteomes" id="UP000311919">
    <property type="component" value="Unassembled WGS sequence"/>
</dbReference>
<protein>
    <submittedName>
        <fullName evidence="1">DM9 domain-containing protein</fullName>
    </submittedName>
</protein>
<sequence length="303" mass="33115">MNVAHNAREANLSWIPYSTGSPPPSNIVQAESGICVIRGKKGTNLIPGKMLLKNGVGYIPYEGKEVQINEYEVLCQTNIFPHQTLYNWVPGSRGKVPVGALLAGITMHEELLYVARATIEGEMSIGKINCSQKFALLTYGGKELKMKMWPQNKTRQAHLSWLPGCAGQIPPPHAIEATPGIYVIRGRTCDDVIPGKWVINYGLGYISYDGREIELSNFEVLCNTSLQSTGNLYTWIPCSGGNVPDKALHAGETSSSEPLYVARGIVNGETCIGKVHPSHGCAYFPWGGDEHAVKCYEVLCFTD</sequence>
<evidence type="ECO:0000313" key="2">
    <source>
        <dbReference type="Proteomes" id="UP000311919"/>
    </source>
</evidence>
<dbReference type="InterPro" id="IPR006616">
    <property type="entry name" value="DM9_repeat"/>
</dbReference>
<dbReference type="AlphaFoldDB" id="A0A4Z2D656"/>